<dbReference type="GO" id="GO:0046872">
    <property type="term" value="F:metal ion binding"/>
    <property type="evidence" value="ECO:0007669"/>
    <property type="project" value="UniProtKB-KW"/>
</dbReference>
<accession>A0A2P0ZGB5</accession>
<comment type="similarity">
    <text evidence="2">Belongs to the HAD-like hydrolase superfamily. CbbY/CbbZ/Gph/YieH family.</text>
</comment>
<dbReference type="InterPro" id="IPR051600">
    <property type="entry name" value="Beta-PGM-like"/>
</dbReference>
<dbReference type="SFLD" id="SFLDG01129">
    <property type="entry name" value="C1.5:_HAD__Beta-PGM__Phosphata"/>
    <property type="match status" value="1"/>
</dbReference>
<dbReference type="PANTHER" id="PTHR46193">
    <property type="entry name" value="6-PHOSPHOGLUCONATE PHOSPHATASE"/>
    <property type="match status" value="1"/>
</dbReference>
<dbReference type="Pfam" id="PF13419">
    <property type="entry name" value="HAD_2"/>
    <property type="match status" value="1"/>
</dbReference>
<dbReference type="Gene3D" id="3.40.50.1000">
    <property type="entry name" value="HAD superfamily/HAD-like"/>
    <property type="match status" value="1"/>
</dbReference>
<organism evidence="5">
    <name type="scientific">[Tolypothrix] sp. PCC 7415</name>
    <dbReference type="NCBI Taxonomy" id="373957"/>
    <lineage>
        <taxon>Bacteria</taxon>
        <taxon>Bacillati</taxon>
        <taxon>Cyanobacteriota</taxon>
        <taxon>Cyanophyceae</taxon>
        <taxon>Nostocales</taxon>
        <taxon>Fortieaceae</taxon>
        <taxon>Roholtiella</taxon>
    </lineage>
</organism>
<dbReference type="SUPFAM" id="SSF56784">
    <property type="entry name" value="HAD-like"/>
    <property type="match status" value="1"/>
</dbReference>
<dbReference type="InterPro" id="IPR023198">
    <property type="entry name" value="PGP-like_dom2"/>
</dbReference>
<dbReference type="InterPro" id="IPR023214">
    <property type="entry name" value="HAD_sf"/>
</dbReference>
<dbReference type="SFLD" id="SFLDS00003">
    <property type="entry name" value="Haloacid_Dehalogenase"/>
    <property type="match status" value="1"/>
</dbReference>
<keyword evidence="3" id="KW-0479">Metal-binding</keyword>
<dbReference type="InterPro" id="IPR006439">
    <property type="entry name" value="HAD-SF_hydro_IA"/>
</dbReference>
<dbReference type="AlphaFoldDB" id="A0A2P0ZGB5"/>
<evidence type="ECO:0000313" key="5">
    <source>
        <dbReference type="EMBL" id="AVH79492.1"/>
    </source>
</evidence>
<proteinExistence type="inferred from homology"/>
<dbReference type="PANTHER" id="PTHR46193:SF21">
    <property type="entry name" value="SLL1138 PROTEIN"/>
    <property type="match status" value="1"/>
</dbReference>
<dbReference type="Gene3D" id="1.10.150.240">
    <property type="entry name" value="Putative phosphatase, domain 2"/>
    <property type="match status" value="1"/>
</dbReference>
<dbReference type="CDD" id="cd07505">
    <property type="entry name" value="HAD_BPGM-like"/>
    <property type="match status" value="1"/>
</dbReference>
<dbReference type="NCBIfam" id="TIGR01549">
    <property type="entry name" value="HAD-SF-IA-v1"/>
    <property type="match status" value="1"/>
</dbReference>
<reference evidence="5" key="1">
    <citation type="journal article" date="2018" name="Science">
        <title>Natural noncanonical protein splicing yields products with diverse ?-amino acid residues.</title>
        <authorList>
            <person name="Morinaka B.I."/>
            <person name="Lakis E."/>
            <person name="Verest M."/>
            <person name="Helf M.J."/>
            <person name="Scalvenzi T."/>
            <person name="Vagstad A.L."/>
            <person name="Sims J."/>
            <person name="Sunagawa S."/>
            <person name="Gugger M."/>
            <person name="Piel J."/>
        </authorList>
    </citation>
    <scope>NUCLEOTIDE SEQUENCE</scope>
    <source>
        <strain evidence="5">PCC 7415</strain>
    </source>
</reference>
<sequence>MSLKAVLFDFNGVIINDERIHLQLIDEILIEENLQPQRDNERQASLGRSDRACFQELLHSRGRVVSEEYLTQLLNRKAQAYVLELEKLEKLPLYSGLDDLIFQVRSRNVKIGLVSGAIRKEIDLVLERANLAEHFSVIVAGDDITTSKPKPDGYLLAVERLNQKYPDLNLQPQECLAIEDTPAGIQAAKRAQMQVVGVANTYPFHMLQRCCNWTVDYLTDLELERIQEVYSQKELQVTAGE</sequence>
<evidence type="ECO:0000256" key="2">
    <source>
        <dbReference type="ARBA" id="ARBA00006171"/>
    </source>
</evidence>
<dbReference type="InterPro" id="IPR041492">
    <property type="entry name" value="HAD_2"/>
</dbReference>
<dbReference type="EMBL" id="MG373767">
    <property type="protein sequence ID" value="AVH79492.1"/>
    <property type="molecule type" value="Genomic_DNA"/>
</dbReference>
<dbReference type="GO" id="GO:0003824">
    <property type="term" value="F:catalytic activity"/>
    <property type="evidence" value="ECO:0007669"/>
    <property type="project" value="UniProtKB-ARBA"/>
</dbReference>
<evidence type="ECO:0000256" key="1">
    <source>
        <dbReference type="ARBA" id="ARBA00001946"/>
    </source>
</evidence>
<dbReference type="NCBIfam" id="TIGR01509">
    <property type="entry name" value="HAD-SF-IA-v3"/>
    <property type="match status" value="1"/>
</dbReference>
<protein>
    <submittedName>
        <fullName evidence="5">Haloacid dehalogenase superfamily enzyme subfamily IA</fullName>
    </submittedName>
</protein>
<evidence type="ECO:0000256" key="4">
    <source>
        <dbReference type="ARBA" id="ARBA00022842"/>
    </source>
</evidence>
<name>A0A2P0ZGB5_9CYAN</name>
<comment type="cofactor">
    <cofactor evidence="1">
        <name>Mg(2+)</name>
        <dbReference type="ChEBI" id="CHEBI:18420"/>
    </cofactor>
</comment>
<keyword evidence="4" id="KW-0460">Magnesium</keyword>
<evidence type="ECO:0000256" key="3">
    <source>
        <dbReference type="ARBA" id="ARBA00022723"/>
    </source>
</evidence>
<dbReference type="InterPro" id="IPR036412">
    <property type="entry name" value="HAD-like_sf"/>
</dbReference>